<dbReference type="Proteomes" id="UP001500957">
    <property type="component" value="Unassembled WGS sequence"/>
</dbReference>
<evidence type="ECO:0000256" key="1">
    <source>
        <dbReference type="SAM" id="SignalP"/>
    </source>
</evidence>
<evidence type="ECO:0000313" key="3">
    <source>
        <dbReference type="Proteomes" id="UP001500957"/>
    </source>
</evidence>
<feature type="chain" id="PRO_5046729356" evidence="1">
    <location>
        <begin position="26"/>
        <end position="61"/>
    </location>
</feature>
<dbReference type="EMBL" id="BAAAHE010000006">
    <property type="protein sequence ID" value="GAA0606697.1"/>
    <property type="molecule type" value="Genomic_DNA"/>
</dbReference>
<keyword evidence="3" id="KW-1185">Reference proteome</keyword>
<name>A0ABP3RFN4_9ACTN</name>
<protein>
    <submittedName>
        <fullName evidence="2">Uncharacterized protein</fullName>
    </submittedName>
</protein>
<evidence type="ECO:0000313" key="2">
    <source>
        <dbReference type="EMBL" id="GAA0606697.1"/>
    </source>
</evidence>
<feature type="signal peptide" evidence="1">
    <location>
        <begin position="1"/>
        <end position="25"/>
    </location>
</feature>
<sequence length="61" mass="6158">MWNRLLRVLAPLVGLAMVTMPGVVAPVMTPSQTNCVGGACDLCPVVATVAAAAGAELYCIA</sequence>
<proteinExistence type="predicted"/>
<dbReference type="RefSeq" id="WP_344601410.1">
    <property type="nucleotide sequence ID" value="NZ_BAAAHE010000006.1"/>
</dbReference>
<comment type="caution">
    <text evidence="2">The sequence shown here is derived from an EMBL/GenBank/DDBJ whole genome shotgun (WGS) entry which is preliminary data.</text>
</comment>
<gene>
    <name evidence="2" type="ORF">GCM10009547_05830</name>
</gene>
<organism evidence="2 3">
    <name type="scientific">Sporichthya brevicatena</name>
    <dbReference type="NCBI Taxonomy" id="171442"/>
    <lineage>
        <taxon>Bacteria</taxon>
        <taxon>Bacillati</taxon>
        <taxon>Actinomycetota</taxon>
        <taxon>Actinomycetes</taxon>
        <taxon>Sporichthyales</taxon>
        <taxon>Sporichthyaceae</taxon>
        <taxon>Sporichthya</taxon>
    </lineage>
</organism>
<accession>A0ABP3RFN4</accession>
<reference evidence="3" key="1">
    <citation type="journal article" date="2019" name="Int. J. Syst. Evol. Microbiol.">
        <title>The Global Catalogue of Microorganisms (GCM) 10K type strain sequencing project: providing services to taxonomists for standard genome sequencing and annotation.</title>
        <authorList>
            <consortium name="The Broad Institute Genomics Platform"/>
            <consortium name="The Broad Institute Genome Sequencing Center for Infectious Disease"/>
            <person name="Wu L."/>
            <person name="Ma J."/>
        </authorList>
    </citation>
    <scope>NUCLEOTIDE SEQUENCE [LARGE SCALE GENOMIC DNA]</scope>
    <source>
        <strain evidence="3">JCM 10671</strain>
    </source>
</reference>
<keyword evidence="1" id="KW-0732">Signal</keyword>